<evidence type="ECO:0000259" key="4">
    <source>
        <dbReference type="PROSITE" id="PS51272"/>
    </source>
</evidence>
<accession>A0A172ZMN2</accession>
<feature type="domain" description="SLH" evidence="4">
    <location>
        <begin position="691"/>
        <end position="754"/>
    </location>
</feature>
<reference evidence="6" key="1">
    <citation type="submission" date="2015-10" db="EMBL/GenBank/DDBJ databases">
        <title>Genome of Paenibacillus bovis sp. nov.</title>
        <authorList>
            <person name="Wu Z."/>
            <person name="Gao C."/>
            <person name="Liu Z."/>
            <person name="Zheng H."/>
        </authorList>
    </citation>
    <scope>NUCLEOTIDE SEQUENCE [LARGE SCALE GENOMIC DNA]</scope>
    <source>
        <strain evidence="6">BD3526</strain>
    </source>
</reference>
<feature type="region of interest" description="Disordered" evidence="2">
    <location>
        <begin position="370"/>
        <end position="407"/>
    </location>
</feature>
<organism evidence="5 6">
    <name type="scientific">Paenibacillus bovis</name>
    <dbReference type="NCBI Taxonomy" id="1616788"/>
    <lineage>
        <taxon>Bacteria</taxon>
        <taxon>Bacillati</taxon>
        <taxon>Bacillota</taxon>
        <taxon>Bacilli</taxon>
        <taxon>Bacillales</taxon>
        <taxon>Paenibacillaceae</taxon>
        <taxon>Paenibacillus</taxon>
    </lineage>
</organism>
<dbReference type="Proteomes" id="UP000078148">
    <property type="component" value="Chromosome"/>
</dbReference>
<dbReference type="AlphaFoldDB" id="A0A172ZMN2"/>
<dbReference type="STRING" id="1616788.AR543_06090"/>
<feature type="compositionally biased region" description="Low complexity" evidence="2">
    <location>
        <begin position="388"/>
        <end position="407"/>
    </location>
</feature>
<dbReference type="SUPFAM" id="SSF48726">
    <property type="entry name" value="Immunoglobulin"/>
    <property type="match status" value="1"/>
</dbReference>
<dbReference type="KEGG" id="pbv:AR543_06090"/>
<comment type="subcellular location">
    <subcellularLocation>
        <location evidence="1">Cell envelope</location>
    </subcellularLocation>
</comment>
<dbReference type="InterPro" id="IPR042229">
    <property type="entry name" value="Listeria/Bacterioides_rpt_sf"/>
</dbReference>
<dbReference type="InterPro" id="IPR051465">
    <property type="entry name" value="Cell_Envelope_Struct_Comp"/>
</dbReference>
<feature type="domain" description="Ig-like" evidence="3">
    <location>
        <begin position="190"/>
        <end position="278"/>
    </location>
</feature>
<evidence type="ECO:0000313" key="6">
    <source>
        <dbReference type="Proteomes" id="UP000078148"/>
    </source>
</evidence>
<dbReference type="Pfam" id="PF09479">
    <property type="entry name" value="Flg_new"/>
    <property type="match status" value="1"/>
</dbReference>
<dbReference type="PANTHER" id="PTHR43308">
    <property type="entry name" value="OUTER MEMBRANE PROTEIN ALPHA-RELATED"/>
    <property type="match status" value="1"/>
</dbReference>
<feature type="domain" description="SLH" evidence="4">
    <location>
        <begin position="762"/>
        <end position="821"/>
    </location>
</feature>
<dbReference type="Gene3D" id="2.60.40.4270">
    <property type="entry name" value="Listeria-Bacteroides repeat domain"/>
    <property type="match status" value="1"/>
</dbReference>
<dbReference type="InterPro" id="IPR013783">
    <property type="entry name" value="Ig-like_fold"/>
</dbReference>
<dbReference type="EMBL" id="CP013023">
    <property type="protein sequence ID" value="ANF98662.1"/>
    <property type="molecule type" value="Genomic_DNA"/>
</dbReference>
<protein>
    <recommendedName>
        <fullName evidence="7">S-layer protein</fullName>
    </recommendedName>
</protein>
<proteinExistence type="predicted"/>
<keyword evidence="6" id="KW-1185">Reference proteome</keyword>
<feature type="domain" description="SLH" evidence="4">
    <location>
        <begin position="631"/>
        <end position="690"/>
    </location>
</feature>
<feature type="region of interest" description="Disordered" evidence="2">
    <location>
        <begin position="332"/>
        <end position="351"/>
    </location>
</feature>
<evidence type="ECO:0000313" key="5">
    <source>
        <dbReference type="EMBL" id="ANF98662.1"/>
    </source>
</evidence>
<feature type="compositionally biased region" description="Gly residues" evidence="2">
    <location>
        <begin position="377"/>
        <end position="387"/>
    </location>
</feature>
<dbReference type="Pfam" id="PF00395">
    <property type="entry name" value="SLH"/>
    <property type="match status" value="3"/>
</dbReference>
<evidence type="ECO:0008006" key="7">
    <source>
        <dbReference type="Google" id="ProtNLM"/>
    </source>
</evidence>
<evidence type="ECO:0000256" key="2">
    <source>
        <dbReference type="SAM" id="MobiDB-lite"/>
    </source>
</evidence>
<gene>
    <name evidence="5" type="ORF">AR543_06090</name>
</gene>
<dbReference type="PROSITE" id="PS50835">
    <property type="entry name" value="IG_LIKE"/>
    <property type="match status" value="1"/>
</dbReference>
<reference evidence="5 6" key="2">
    <citation type="journal article" date="2016" name="Int. J. Syst. Evol. Microbiol.">
        <title>Paenibacillus bovis sp. nov., isolated from raw yak (Bos grunniens) milk.</title>
        <authorList>
            <person name="Gao C."/>
            <person name="Han J."/>
            <person name="Liu Z."/>
            <person name="Xu X."/>
            <person name="Hang F."/>
            <person name="Wu Z."/>
        </authorList>
    </citation>
    <scope>NUCLEOTIDE SEQUENCE [LARGE SCALE GENOMIC DNA]</scope>
    <source>
        <strain evidence="5 6">BD3526</strain>
    </source>
</reference>
<dbReference type="InterPro" id="IPR007110">
    <property type="entry name" value="Ig-like_dom"/>
</dbReference>
<name>A0A172ZMN2_9BACL</name>
<dbReference type="InterPro" id="IPR001119">
    <property type="entry name" value="SLH_dom"/>
</dbReference>
<evidence type="ECO:0000256" key="1">
    <source>
        <dbReference type="ARBA" id="ARBA00004196"/>
    </source>
</evidence>
<evidence type="ECO:0000259" key="3">
    <source>
        <dbReference type="PROSITE" id="PS50835"/>
    </source>
</evidence>
<dbReference type="Gene3D" id="2.60.40.2700">
    <property type="match status" value="1"/>
</dbReference>
<dbReference type="PROSITE" id="PS51272">
    <property type="entry name" value="SLH"/>
    <property type="match status" value="3"/>
</dbReference>
<dbReference type="Gene3D" id="2.60.40.10">
    <property type="entry name" value="Immunoglobulins"/>
    <property type="match status" value="2"/>
</dbReference>
<dbReference type="InterPro" id="IPR013378">
    <property type="entry name" value="InlB-like_B-rpt"/>
</dbReference>
<sequence>MSATATGSGTLSYQWYSQSTLSNTGGTPIGGAVNSSYAAPTSNAGTTYYYVVITNTDNSVNGTRTATIASQPVQVTVKARTNAEAPLITSQPSNRTVNIGEPADLTIAATASGTLSYQWYSSASNSMIGSVPIASATSATYNAPTDTIGTVYYYVIVTNTDNTLSGNKTASTTSQIVSVTVNTLNNAQAPVITTEPADQIASAGSPVTLSVNATASGTLSYQWYENTSGSLTGARAIPTATSATYTLTAATAGTMYYYVVVTNTDSNMNGSQTASTISRIASVTVTAPFTYKVTYNGNGSTSGMPPADANMYRQGDTVTIAANTGNLSLSKHSFNGWNTQPDGSGTTYQPGQTLQIEDQNLILYAIWQKDRDDNNSGGSGGGSGGGTSPSTPSNPSSPDSSAPVSSGADILVNGKVERAGTVTESEINGQSAATITIDQQRLTERLEAEGNGAVVTLPVTSGADVIIGELNGQMVRQMEQQQATLEIVTNRATYTLPASQINIASISSQLGSSTSLEDIKVRIRIAVPDAGTLSVVNQAASAQSFSLVTPPVNLDIQASHNGQTVDVSRFNAYVERSVILPQGIDPNRITTGIVVDADGTTRHVPTKVEQRNNQYHAVIHSLTNSTYAVIWHPVTFDDVNQSWAVDAVNNMGSRMVIEGFQDGSFKPRQDITRAEFAAIIVKGLGLKEDTSSRTFSDVKPSDWFSGAVQTAASYGLIQGYADGTFKPQDKITREQAMVILAQAMKLNGLQDKLGSVNTASVLNSFRDRANLSAWAQQAAASNLQAGLVQGRSSQMLAPKMNVTRAEVALMIQNLLQKSDLI</sequence>
<dbReference type="InterPro" id="IPR036179">
    <property type="entry name" value="Ig-like_dom_sf"/>
</dbReference>
<dbReference type="PANTHER" id="PTHR43308:SF5">
    <property type="entry name" value="S-LAYER PROTEIN _ PEPTIDOGLYCAN ENDO-BETA-N-ACETYLGLUCOSAMINIDASE"/>
    <property type="match status" value="1"/>
</dbReference>